<proteinExistence type="predicted"/>
<comment type="caution">
    <text evidence="1">The sequence shown here is derived from an EMBL/GenBank/DDBJ whole genome shotgun (WGS) entry which is preliminary data.</text>
</comment>
<dbReference type="AlphaFoldDB" id="A0A0F9NZQ3"/>
<reference evidence="1" key="1">
    <citation type="journal article" date="2015" name="Nature">
        <title>Complex archaea that bridge the gap between prokaryotes and eukaryotes.</title>
        <authorList>
            <person name="Spang A."/>
            <person name="Saw J.H."/>
            <person name="Jorgensen S.L."/>
            <person name="Zaremba-Niedzwiedzka K."/>
            <person name="Martijn J."/>
            <person name="Lind A.E."/>
            <person name="van Eijk R."/>
            <person name="Schleper C."/>
            <person name="Guy L."/>
            <person name="Ettema T.J."/>
        </authorList>
    </citation>
    <scope>NUCLEOTIDE SEQUENCE</scope>
</reference>
<dbReference type="Gene3D" id="3.40.50.300">
    <property type="entry name" value="P-loop containing nucleotide triphosphate hydrolases"/>
    <property type="match status" value="1"/>
</dbReference>
<sequence length="117" mass="13797">MLEITQAQKQIITDKSRYKVIVAGRRWGKTHLALYNALLNYCWKTKGVRVWFVAPTYKQAKNIAWVILKEICYQYPQLIRKVNEVELYIEFINASRFELKGADKEDLLRGLDKENST</sequence>
<protein>
    <recommendedName>
        <fullName evidence="2">Phage terminase large subunit N-terminal domain-containing protein</fullName>
    </recommendedName>
</protein>
<gene>
    <name evidence="1" type="ORF">LCGC14_1199800</name>
</gene>
<dbReference type="EMBL" id="LAZR01006159">
    <property type="protein sequence ID" value="KKM94285.1"/>
    <property type="molecule type" value="Genomic_DNA"/>
</dbReference>
<evidence type="ECO:0008006" key="2">
    <source>
        <dbReference type="Google" id="ProtNLM"/>
    </source>
</evidence>
<organism evidence="1">
    <name type="scientific">marine sediment metagenome</name>
    <dbReference type="NCBI Taxonomy" id="412755"/>
    <lineage>
        <taxon>unclassified sequences</taxon>
        <taxon>metagenomes</taxon>
        <taxon>ecological metagenomes</taxon>
    </lineage>
</organism>
<dbReference type="InterPro" id="IPR027417">
    <property type="entry name" value="P-loop_NTPase"/>
</dbReference>
<name>A0A0F9NZQ3_9ZZZZ</name>
<accession>A0A0F9NZQ3</accession>
<evidence type="ECO:0000313" key="1">
    <source>
        <dbReference type="EMBL" id="KKM94285.1"/>
    </source>
</evidence>